<dbReference type="Pfam" id="PF13245">
    <property type="entry name" value="AAA_19"/>
    <property type="match status" value="1"/>
</dbReference>
<gene>
    <name evidence="8" type="ORF">SOCE836_008460</name>
</gene>
<dbReference type="Proteomes" id="UP000295497">
    <property type="component" value="Chromosome"/>
</dbReference>
<organism evidence="8 9">
    <name type="scientific">Sorangium cellulosum</name>
    <name type="common">Polyangium cellulosum</name>
    <dbReference type="NCBI Taxonomy" id="56"/>
    <lineage>
        <taxon>Bacteria</taxon>
        <taxon>Pseudomonadati</taxon>
        <taxon>Myxococcota</taxon>
        <taxon>Polyangia</taxon>
        <taxon>Polyangiales</taxon>
        <taxon>Polyangiaceae</taxon>
        <taxon>Sorangium</taxon>
    </lineage>
</organism>
<evidence type="ECO:0000256" key="2">
    <source>
        <dbReference type="ARBA" id="ARBA00022801"/>
    </source>
</evidence>
<dbReference type="GO" id="GO:0003677">
    <property type="term" value="F:DNA binding"/>
    <property type="evidence" value="ECO:0007669"/>
    <property type="project" value="InterPro"/>
</dbReference>
<keyword evidence="4 5" id="KW-0067">ATP-binding</keyword>
<feature type="compositionally biased region" description="Basic and acidic residues" evidence="6">
    <location>
        <begin position="509"/>
        <end position="524"/>
    </location>
</feature>
<dbReference type="Gene3D" id="3.40.50.300">
    <property type="entry name" value="P-loop containing nucleotide triphosphate hydrolases"/>
    <property type="match status" value="2"/>
</dbReference>
<evidence type="ECO:0000313" key="9">
    <source>
        <dbReference type="Proteomes" id="UP000295497"/>
    </source>
</evidence>
<name>A0A4P2QG01_SORCE</name>
<proteinExistence type="predicted"/>
<dbReference type="GO" id="GO:0005829">
    <property type="term" value="C:cytosol"/>
    <property type="evidence" value="ECO:0007669"/>
    <property type="project" value="TreeGrafter"/>
</dbReference>
<feature type="region of interest" description="Disordered" evidence="6">
    <location>
        <begin position="10"/>
        <end position="60"/>
    </location>
</feature>
<dbReference type="GO" id="GO:0043138">
    <property type="term" value="F:3'-5' DNA helicase activity"/>
    <property type="evidence" value="ECO:0007669"/>
    <property type="project" value="TreeGrafter"/>
</dbReference>
<dbReference type="InterPro" id="IPR000212">
    <property type="entry name" value="DNA_helicase_UvrD/REP"/>
</dbReference>
<dbReference type="SUPFAM" id="SSF52540">
    <property type="entry name" value="P-loop containing nucleoside triphosphate hydrolases"/>
    <property type="match status" value="1"/>
</dbReference>
<evidence type="ECO:0000256" key="4">
    <source>
        <dbReference type="ARBA" id="ARBA00022840"/>
    </source>
</evidence>
<dbReference type="GO" id="GO:0016787">
    <property type="term" value="F:hydrolase activity"/>
    <property type="evidence" value="ECO:0007669"/>
    <property type="project" value="UniProtKB-UniRule"/>
</dbReference>
<evidence type="ECO:0000256" key="1">
    <source>
        <dbReference type="ARBA" id="ARBA00022741"/>
    </source>
</evidence>
<feature type="region of interest" description="Disordered" evidence="6">
    <location>
        <begin position="497"/>
        <end position="524"/>
    </location>
</feature>
<dbReference type="PANTHER" id="PTHR11070:SF45">
    <property type="entry name" value="DNA 3'-5' HELICASE"/>
    <property type="match status" value="1"/>
</dbReference>
<dbReference type="InterPro" id="IPR027417">
    <property type="entry name" value="P-loop_NTPase"/>
</dbReference>
<sequence>MSGALALLFSLSPDPHRTGIPVTANRSTSPTPTEEPSTAPSSATVVTTSAQPAAGAPGAGLSANGEAIVREEEAVLARVTAHLATATTKPSRPPPIENYEEQLLSLRDQIAAARLEDVPALVQQMERLQGIAARRNENVVEPVDPKSPYFGHLRLREKGRPERDVLIGRTTLVDASAGVRIVDWRHAPVSQIYYRYEEGAEYEETFGEREVEGTVLVRRTVTIDDGELYRIAAPQGTFVRGPSGFREIATRATELAGGQGSAVRPEDMRDIALAAGARGGLGTGAAFHAREDRHLPEIAALLDPRQFELISKPDAGIVVIQGGAGSGKTTIGVHRLAFLAYNGGRRFTADKMLVIVGSPALRAYISEALPALGLGGIAVETFSEWARVARKRAFPWLEAPVEENTPSVVTRYKTHPAMLHLLEQRASELKDDARARRDSRGTLAFWADLLTDLDRVLAAFEAAGDPEFGPEQVKRAWRWCADRCPAVLDLDPGDRAERKAAMADEPAGDDERGADAREVSSDDRAVLDPEDDALLLRAYQLLRGELRKGKNVLTYEHLFVDEAQDLAPIDLAVLLGVVAEPRSVTLAGDTAQRLFMDSGFRDWRATLDDLGLSRVDVEPLRIAYRSTREVLAFARAVLGPLADPTPPLAPRSGAPVEHHHFPSAGAAVAFLADAIRPLFAREPRATLAILARHPEQADVYYDALRMAEIPNLRRVRAYEFAFRPGVEVTEIRQVKGLEYDYVVLVDANASTYPADDESRHLLHIGATRAAHQLWVVSTAAPSPLLPDWLG</sequence>
<keyword evidence="3 5" id="KW-0347">Helicase</keyword>
<evidence type="ECO:0000313" key="8">
    <source>
        <dbReference type="EMBL" id="AUX28765.1"/>
    </source>
</evidence>
<evidence type="ECO:0000256" key="6">
    <source>
        <dbReference type="SAM" id="MobiDB-lite"/>
    </source>
</evidence>
<dbReference type="GO" id="GO:0005524">
    <property type="term" value="F:ATP binding"/>
    <property type="evidence" value="ECO:0007669"/>
    <property type="project" value="UniProtKB-UniRule"/>
</dbReference>
<accession>A0A4P2QG01</accession>
<dbReference type="InterPro" id="IPR014016">
    <property type="entry name" value="UvrD-like_ATP-bd"/>
</dbReference>
<dbReference type="InterPro" id="IPR027785">
    <property type="entry name" value="UvrD-like_helicase_C"/>
</dbReference>
<feature type="domain" description="UvrD-like helicase ATP-binding" evidence="7">
    <location>
        <begin position="301"/>
        <end position="627"/>
    </location>
</feature>
<dbReference type="Pfam" id="PF13538">
    <property type="entry name" value="UvrD_C_2"/>
    <property type="match status" value="1"/>
</dbReference>
<dbReference type="AlphaFoldDB" id="A0A4P2QG01"/>
<dbReference type="GO" id="GO:0000725">
    <property type="term" value="P:recombinational repair"/>
    <property type="evidence" value="ECO:0007669"/>
    <property type="project" value="TreeGrafter"/>
</dbReference>
<keyword evidence="2 5" id="KW-0378">Hydrolase</keyword>
<dbReference type="EMBL" id="CP012672">
    <property type="protein sequence ID" value="AUX28765.1"/>
    <property type="molecule type" value="Genomic_DNA"/>
</dbReference>
<evidence type="ECO:0000256" key="5">
    <source>
        <dbReference type="PROSITE-ProRule" id="PRU00560"/>
    </source>
</evidence>
<protein>
    <submittedName>
        <fullName evidence="8">DNA helicase</fullName>
    </submittedName>
</protein>
<keyword evidence="1 5" id="KW-0547">Nucleotide-binding</keyword>
<evidence type="ECO:0000259" key="7">
    <source>
        <dbReference type="PROSITE" id="PS51198"/>
    </source>
</evidence>
<dbReference type="PROSITE" id="PS51198">
    <property type="entry name" value="UVRD_HELICASE_ATP_BIND"/>
    <property type="match status" value="1"/>
</dbReference>
<reference evidence="8 9" key="1">
    <citation type="submission" date="2015-09" db="EMBL/GenBank/DDBJ databases">
        <title>Sorangium comparison.</title>
        <authorList>
            <person name="Zaburannyi N."/>
            <person name="Bunk B."/>
            <person name="Overmann J."/>
            <person name="Mueller R."/>
        </authorList>
    </citation>
    <scope>NUCLEOTIDE SEQUENCE [LARGE SCALE GENOMIC DNA]</scope>
    <source>
        <strain evidence="8 9">So ce836</strain>
    </source>
</reference>
<evidence type="ECO:0000256" key="3">
    <source>
        <dbReference type="ARBA" id="ARBA00022806"/>
    </source>
</evidence>
<dbReference type="RefSeq" id="WP_237245005.1">
    <property type="nucleotide sequence ID" value="NZ_CP012672.1"/>
</dbReference>
<feature type="compositionally biased region" description="Low complexity" evidence="6">
    <location>
        <begin position="27"/>
        <end position="60"/>
    </location>
</feature>
<dbReference type="PANTHER" id="PTHR11070">
    <property type="entry name" value="UVRD / RECB / PCRA DNA HELICASE FAMILY MEMBER"/>
    <property type="match status" value="1"/>
</dbReference>
<feature type="binding site" evidence="5">
    <location>
        <begin position="322"/>
        <end position="329"/>
    </location>
    <ligand>
        <name>ATP</name>
        <dbReference type="ChEBI" id="CHEBI:30616"/>
    </ligand>
</feature>